<sequence>MPSTPPASRRDLVRGLAAGGLATHLASGTGSASAAAPVQQAPMPQAPAQQPPSAPILSNPQNRFPKPPFPAQSQPWPALQSKMNPVPDCGEESYRGSSRLAGRRALITGGDSGIGRAAAIAYAREGADVAINYLPPEQSDAEDVARHIRDAGRKAVLIPGDLREQSFCNRLVEEARRELGGLDILVNNAAYQHAQHQLVDISAEQLDQTMKTNVYAMFWVTQAALPHLPEGAAIIVTSSVNADRPSQYILDYACTKAANEAFVKGLAKQVIDKGIRVNGVAPGPFWTPLQVGGGQTEQGLKTFGAQSPMKRPGQPAELASVFVELAAASSSYTTGQIYGQTGGVGWP</sequence>
<dbReference type="PANTHER" id="PTHR48107:SF16">
    <property type="entry name" value="NADPH-DEPENDENT ALDEHYDE REDUCTASE 1, CHLOROPLASTIC"/>
    <property type="match status" value="1"/>
</dbReference>
<feature type="compositionally biased region" description="Low complexity" evidence="3">
    <location>
        <begin position="24"/>
        <end position="48"/>
    </location>
</feature>
<evidence type="ECO:0000256" key="2">
    <source>
        <dbReference type="ARBA" id="ARBA00023002"/>
    </source>
</evidence>
<dbReference type="InterPro" id="IPR006311">
    <property type="entry name" value="TAT_signal"/>
</dbReference>
<feature type="region of interest" description="Disordered" evidence="3">
    <location>
        <begin position="24"/>
        <end position="75"/>
    </location>
</feature>
<dbReference type="PROSITE" id="PS51318">
    <property type="entry name" value="TAT"/>
    <property type="match status" value="1"/>
</dbReference>
<dbReference type="Pfam" id="PF13561">
    <property type="entry name" value="adh_short_C2"/>
    <property type="match status" value="1"/>
</dbReference>
<evidence type="ECO:0000256" key="1">
    <source>
        <dbReference type="ARBA" id="ARBA00006484"/>
    </source>
</evidence>
<protein>
    <submittedName>
        <fullName evidence="4">SDR family oxidoreductase</fullName>
    </submittedName>
</protein>
<evidence type="ECO:0000256" key="3">
    <source>
        <dbReference type="SAM" id="MobiDB-lite"/>
    </source>
</evidence>
<gene>
    <name evidence="4" type="ORF">ACFOD4_04415</name>
</gene>
<dbReference type="InterPro" id="IPR002347">
    <property type="entry name" value="SDR_fam"/>
</dbReference>
<dbReference type="PRINTS" id="PR00081">
    <property type="entry name" value="GDHRDH"/>
</dbReference>
<keyword evidence="5" id="KW-1185">Reference proteome</keyword>
<comment type="caution">
    <text evidence="4">The sequence shown here is derived from an EMBL/GenBank/DDBJ whole genome shotgun (WGS) entry which is preliminary data.</text>
</comment>
<dbReference type="EMBL" id="JBHRTN010000004">
    <property type="protein sequence ID" value="MFC3124296.1"/>
    <property type="molecule type" value="Genomic_DNA"/>
</dbReference>
<dbReference type="Proteomes" id="UP001595593">
    <property type="component" value="Unassembled WGS sequence"/>
</dbReference>
<dbReference type="PANTHER" id="PTHR48107">
    <property type="entry name" value="NADPH-DEPENDENT ALDEHYDE REDUCTASE-LIKE PROTEIN, CHLOROPLASTIC-RELATED"/>
    <property type="match status" value="1"/>
</dbReference>
<accession>A0ABV7FYB5</accession>
<organism evidence="4 5">
    <name type="scientific">Teichococcus globiformis</name>
    <dbReference type="NCBI Taxonomy" id="2307229"/>
    <lineage>
        <taxon>Bacteria</taxon>
        <taxon>Pseudomonadati</taxon>
        <taxon>Pseudomonadota</taxon>
        <taxon>Alphaproteobacteria</taxon>
        <taxon>Acetobacterales</taxon>
        <taxon>Roseomonadaceae</taxon>
        <taxon>Roseomonas</taxon>
    </lineage>
</organism>
<dbReference type="Gene3D" id="3.40.50.720">
    <property type="entry name" value="NAD(P)-binding Rossmann-like Domain"/>
    <property type="match status" value="1"/>
</dbReference>
<proteinExistence type="inferred from homology"/>
<name>A0ABV7FYB5_9PROT</name>
<comment type="similarity">
    <text evidence="1">Belongs to the short-chain dehydrogenases/reductases (SDR) family.</text>
</comment>
<dbReference type="SUPFAM" id="SSF51735">
    <property type="entry name" value="NAD(P)-binding Rossmann-fold domains"/>
    <property type="match status" value="1"/>
</dbReference>
<evidence type="ECO:0000313" key="5">
    <source>
        <dbReference type="Proteomes" id="UP001595593"/>
    </source>
</evidence>
<keyword evidence="2" id="KW-0560">Oxidoreductase</keyword>
<dbReference type="InterPro" id="IPR036291">
    <property type="entry name" value="NAD(P)-bd_dom_sf"/>
</dbReference>
<evidence type="ECO:0000313" key="4">
    <source>
        <dbReference type="EMBL" id="MFC3124296.1"/>
    </source>
</evidence>
<dbReference type="RefSeq" id="WP_379594706.1">
    <property type="nucleotide sequence ID" value="NZ_JBHRTN010000004.1"/>
</dbReference>
<reference evidence="5" key="1">
    <citation type="journal article" date="2019" name="Int. J. Syst. Evol. Microbiol.">
        <title>The Global Catalogue of Microorganisms (GCM) 10K type strain sequencing project: providing services to taxonomists for standard genome sequencing and annotation.</title>
        <authorList>
            <consortium name="The Broad Institute Genomics Platform"/>
            <consortium name="The Broad Institute Genome Sequencing Center for Infectious Disease"/>
            <person name="Wu L."/>
            <person name="Ma J."/>
        </authorList>
    </citation>
    <scope>NUCLEOTIDE SEQUENCE [LARGE SCALE GENOMIC DNA]</scope>
    <source>
        <strain evidence="5">KCTC 52094</strain>
    </source>
</reference>